<evidence type="ECO:0000256" key="1">
    <source>
        <dbReference type="SAM" id="MobiDB-lite"/>
    </source>
</evidence>
<name>A0ABY8BFI3_9BURK</name>
<feature type="chain" id="PRO_5047509762" evidence="2">
    <location>
        <begin position="23"/>
        <end position="145"/>
    </location>
</feature>
<dbReference type="Proteomes" id="UP001216510">
    <property type="component" value="Chromosome"/>
</dbReference>
<sequence length="145" mass="15802">MKTVALLAAALALSACSLPADAQVYKCTVDGKVTYADAPCQRGKQDTLAVPAAPAPAQDAPRELARLQAHSERLQREREKREAAQERSDVSADRAAAARRQRCDKAKLERRLAEDEIRNASPRQLEAARARARRVAALMALECPT</sequence>
<dbReference type="InterPro" id="IPR025392">
    <property type="entry name" value="DUF4124"/>
</dbReference>
<gene>
    <name evidence="4" type="ORF">PX653_07950</name>
</gene>
<dbReference type="Pfam" id="PF13511">
    <property type="entry name" value="DUF4124"/>
    <property type="match status" value="1"/>
</dbReference>
<dbReference type="PROSITE" id="PS51257">
    <property type="entry name" value="PROKAR_LIPOPROTEIN"/>
    <property type="match status" value="1"/>
</dbReference>
<feature type="compositionally biased region" description="Basic and acidic residues" evidence="1">
    <location>
        <begin position="68"/>
        <end position="92"/>
    </location>
</feature>
<evidence type="ECO:0000313" key="5">
    <source>
        <dbReference type="Proteomes" id="UP001216510"/>
    </source>
</evidence>
<organism evidence="4 5">
    <name type="scientific">Pseudoduganella chitinolytica</name>
    <dbReference type="NCBI Taxonomy" id="34070"/>
    <lineage>
        <taxon>Bacteria</taxon>
        <taxon>Pseudomonadati</taxon>
        <taxon>Pseudomonadota</taxon>
        <taxon>Betaproteobacteria</taxon>
        <taxon>Burkholderiales</taxon>
        <taxon>Oxalobacteraceae</taxon>
        <taxon>Telluria group</taxon>
        <taxon>Pseudoduganella</taxon>
    </lineage>
</organism>
<evidence type="ECO:0000259" key="3">
    <source>
        <dbReference type="Pfam" id="PF13511"/>
    </source>
</evidence>
<accession>A0ABY8BFI3</accession>
<reference evidence="4 5" key="1">
    <citation type="submission" date="2023-02" db="EMBL/GenBank/DDBJ databases">
        <title>Gemone sequence of Telluria chitinolytica ACM 3522T.</title>
        <authorList>
            <person name="Frediansyah A."/>
            <person name="Miess H."/>
            <person name="Gross H."/>
        </authorList>
    </citation>
    <scope>NUCLEOTIDE SEQUENCE [LARGE SCALE GENOMIC DNA]</scope>
    <source>
        <strain evidence="4 5">ACM 3522</strain>
    </source>
</reference>
<dbReference type="RefSeq" id="WP_277417354.1">
    <property type="nucleotide sequence ID" value="NZ_CP119083.1"/>
</dbReference>
<keyword evidence="5" id="KW-1185">Reference proteome</keyword>
<evidence type="ECO:0000313" key="4">
    <source>
        <dbReference type="EMBL" id="WEF34682.1"/>
    </source>
</evidence>
<evidence type="ECO:0000256" key="2">
    <source>
        <dbReference type="SAM" id="SignalP"/>
    </source>
</evidence>
<protein>
    <submittedName>
        <fullName evidence="4">DUF4124 domain-containing protein</fullName>
    </submittedName>
</protein>
<feature type="signal peptide" evidence="2">
    <location>
        <begin position="1"/>
        <end position="22"/>
    </location>
</feature>
<feature type="region of interest" description="Disordered" evidence="1">
    <location>
        <begin position="68"/>
        <end position="102"/>
    </location>
</feature>
<proteinExistence type="predicted"/>
<dbReference type="EMBL" id="CP119083">
    <property type="protein sequence ID" value="WEF34682.1"/>
    <property type="molecule type" value="Genomic_DNA"/>
</dbReference>
<keyword evidence="2" id="KW-0732">Signal</keyword>
<feature type="domain" description="DUF4124" evidence="3">
    <location>
        <begin position="11"/>
        <end position="62"/>
    </location>
</feature>